<sequence length="229" mass="24487">MADSQRGEEPPVLLADNLRRSFPGPPVVEALRGVDLRVEAGELVTVQGPSGSGKSTLLQLLGLLDTPSAGSYRLAGREVTSLTERDRSWLRASFIGFVFQAFHLLESRSAEDNVAVGLMYRGASARTVRDQARGALSRVGMAERGGQAVHTMSGGERQRVAIARALVGQPRVLLCDEPTGNLDTTNSAAILDLFSQLNAQGSTIVLITHDPDVALLGTQRRRVVDGVFV</sequence>
<evidence type="ECO:0000256" key="1">
    <source>
        <dbReference type="ARBA" id="ARBA00022448"/>
    </source>
</evidence>
<keyword evidence="3 5" id="KW-0067">ATP-binding</keyword>
<dbReference type="EMBL" id="BAAALG010000012">
    <property type="protein sequence ID" value="GAA1110180.1"/>
    <property type="molecule type" value="Genomic_DNA"/>
</dbReference>
<dbReference type="RefSeq" id="WP_343995995.1">
    <property type="nucleotide sequence ID" value="NZ_BAAALG010000012.1"/>
</dbReference>
<dbReference type="Pfam" id="PF00005">
    <property type="entry name" value="ABC_tran"/>
    <property type="match status" value="1"/>
</dbReference>
<gene>
    <name evidence="5" type="ORF">GCM10009668_33480</name>
</gene>
<organism evidence="5 6">
    <name type="scientific">Nocardioides dubius</name>
    <dbReference type="NCBI Taxonomy" id="317019"/>
    <lineage>
        <taxon>Bacteria</taxon>
        <taxon>Bacillati</taxon>
        <taxon>Actinomycetota</taxon>
        <taxon>Actinomycetes</taxon>
        <taxon>Propionibacteriales</taxon>
        <taxon>Nocardioidaceae</taxon>
        <taxon>Nocardioides</taxon>
    </lineage>
</organism>
<evidence type="ECO:0000256" key="3">
    <source>
        <dbReference type="ARBA" id="ARBA00022840"/>
    </source>
</evidence>
<dbReference type="InterPro" id="IPR015854">
    <property type="entry name" value="ABC_transpr_LolD-like"/>
</dbReference>
<dbReference type="SMART" id="SM00382">
    <property type="entry name" value="AAA"/>
    <property type="match status" value="1"/>
</dbReference>
<dbReference type="PROSITE" id="PS00211">
    <property type="entry name" value="ABC_TRANSPORTER_1"/>
    <property type="match status" value="1"/>
</dbReference>
<dbReference type="InterPro" id="IPR003439">
    <property type="entry name" value="ABC_transporter-like_ATP-bd"/>
</dbReference>
<dbReference type="PANTHER" id="PTHR24220">
    <property type="entry name" value="IMPORT ATP-BINDING PROTEIN"/>
    <property type="match status" value="1"/>
</dbReference>
<dbReference type="InterPro" id="IPR017871">
    <property type="entry name" value="ABC_transporter-like_CS"/>
</dbReference>
<dbReference type="SUPFAM" id="SSF52540">
    <property type="entry name" value="P-loop containing nucleoside triphosphate hydrolases"/>
    <property type="match status" value="1"/>
</dbReference>
<evidence type="ECO:0000256" key="2">
    <source>
        <dbReference type="ARBA" id="ARBA00022741"/>
    </source>
</evidence>
<feature type="domain" description="ABC transporter" evidence="4">
    <location>
        <begin position="13"/>
        <end position="229"/>
    </location>
</feature>
<dbReference type="PANTHER" id="PTHR24220:SF86">
    <property type="entry name" value="ABC TRANSPORTER ABCH.1"/>
    <property type="match status" value="1"/>
</dbReference>
<protein>
    <submittedName>
        <fullName evidence="5">ABC transporter ATP-binding protein</fullName>
    </submittedName>
</protein>
<evidence type="ECO:0000313" key="6">
    <source>
        <dbReference type="Proteomes" id="UP001501581"/>
    </source>
</evidence>
<dbReference type="InterPro" id="IPR017911">
    <property type="entry name" value="MacB-like_ATP-bd"/>
</dbReference>
<keyword evidence="6" id="KW-1185">Reference proteome</keyword>
<name>A0ABP4EM47_9ACTN</name>
<proteinExistence type="predicted"/>
<keyword evidence="2" id="KW-0547">Nucleotide-binding</keyword>
<reference evidence="6" key="1">
    <citation type="journal article" date="2019" name="Int. J. Syst. Evol. Microbiol.">
        <title>The Global Catalogue of Microorganisms (GCM) 10K type strain sequencing project: providing services to taxonomists for standard genome sequencing and annotation.</title>
        <authorList>
            <consortium name="The Broad Institute Genomics Platform"/>
            <consortium name="The Broad Institute Genome Sequencing Center for Infectious Disease"/>
            <person name="Wu L."/>
            <person name="Ma J."/>
        </authorList>
    </citation>
    <scope>NUCLEOTIDE SEQUENCE [LARGE SCALE GENOMIC DNA]</scope>
    <source>
        <strain evidence="6">JCM 13008</strain>
    </source>
</reference>
<dbReference type="CDD" id="cd03255">
    <property type="entry name" value="ABC_MJ0796_LolCDE_FtsE"/>
    <property type="match status" value="1"/>
</dbReference>
<dbReference type="Gene3D" id="3.40.50.300">
    <property type="entry name" value="P-loop containing nucleotide triphosphate hydrolases"/>
    <property type="match status" value="1"/>
</dbReference>
<accession>A0ABP4EM47</accession>
<dbReference type="InterPro" id="IPR003593">
    <property type="entry name" value="AAA+_ATPase"/>
</dbReference>
<evidence type="ECO:0000313" key="5">
    <source>
        <dbReference type="EMBL" id="GAA1110180.1"/>
    </source>
</evidence>
<keyword evidence="1" id="KW-0813">Transport</keyword>
<dbReference type="Proteomes" id="UP001501581">
    <property type="component" value="Unassembled WGS sequence"/>
</dbReference>
<dbReference type="InterPro" id="IPR027417">
    <property type="entry name" value="P-loop_NTPase"/>
</dbReference>
<comment type="caution">
    <text evidence="5">The sequence shown here is derived from an EMBL/GenBank/DDBJ whole genome shotgun (WGS) entry which is preliminary data.</text>
</comment>
<dbReference type="PROSITE" id="PS50893">
    <property type="entry name" value="ABC_TRANSPORTER_2"/>
    <property type="match status" value="1"/>
</dbReference>
<evidence type="ECO:0000259" key="4">
    <source>
        <dbReference type="PROSITE" id="PS50893"/>
    </source>
</evidence>
<dbReference type="GO" id="GO:0005524">
    <property type="term" value="F:ATP binding"/>
    <property type="evidence" value="ECO:0007669"/>
    <property type="project" value="UniProtKB-KW"/>
</dbReference>